<dbReference type="Pfam" id="PF20591">
    <property type="entry name" value="DUF6792"/>
    <property type="match status" value="1"/>
</dbReference>
<evidence type="ECO:0000313" key="3">
    <source>
        <dbReference type="Proteomes" id="UP000580891"/>
    </source>
</evidence>
<accession>A0A7W0BWV5</accession>
<dbReference type="RefSeq" id="WP_181537246.1">
    <property type="nucleotide sequence ID" value="NZ_JACDUU010000003.1"/>
</dbReference>
<organism evidence="2 3">
    <name type="scientific">[Anoxybacillus] calidus</name>
    <dbReference type="NCBI Taxonomy" id="575178"/>
    <lineage>
        <taxon>Bacteria</taxon>
        <taxon>Bacillati</taxon>
        <taxon>Bacillota</taxon>
        <taxon>Bacilli</taxon>
        <taxon>Bacillales</taxon>
        <taxon>Anoxybacillaceae</taxon>
        <taxon>Paranoxybacillus</taxon>
    </lineage>
</organism>
<reference evidence="2 3" key="1">
    <citation type="submission" date="2020-07" db="EMBL/GenBank/DDBJ databases">
        <title>Genomic Encyclopedia of Type Strains, Phase IV (KMG-IV): sequencing the most valuable type-strain genomes for metagenomic binning, comparative biology and taxonomic classification.</title>
        <authorList>
            <person name="Goeker M."/>
        </authorList>
    </citation>
    <scope>NUCLEOTIDE SEQUENCE [LARGE SCALE GENOMIC DNA]</scope>
    <source>
        <strain evidence="2 3">DSM 25220</strain>
    </source>
</reference>
<sequence>MSQELVLDTDLLRARVMNLEYKHLTVEEIKRIYIEETGSNPPTQIHVYHSEDFKSVNVNDSGFDGTIIHFYDEEKGINQMYNIARGSEIQEKDTWKPLDWAYNALGIFVGQSKNQYDDALRFEEIVAQKIIEELKQKGATIELKKIGLGHSQGGNHSEMIQLTKHLFDQVYVINDAPPNVYQLAYVDLDFRSKLEEEFGVNVSTDYNIIYSIPPSELKAFAEEYYKKQIDERSIHHLTSQEDMLYAVSDVRGFIDIGSRRVIDTNKDFTSIKDLVSKISDKDVRAIQLYLSQYSDVYNEKGFDGVVQAMTGVDIAFIESLQDYETMDYVIHAGDIVSKANHMIDDMNVKIPELMENVAILYKNLDPIFSVFVELGYVTPEEKKTVLTEVKGIEEDVASIQQLLRKTFNWGMVTPFLTPFVTDDILQWKASIEVLFRIRDKVLNILKRLQIIQENTINLQNAITTSVNAHSLNEVILALARSKGRTYDEYGNLILIKKIGETEIRMNLSSAVRIYQKGLQILDEKEAVLHEMKQRYSYEYVEDFEIQKQKLMKKIDDMEQNPWSYQHLLGQFTYDAEQVYVLRRIDVHESIPPMDPMIPHIFETMFSYYEQEISKGKELVTTIKKSFEEFFEQDQNVSKIFDLRY</sequence>
<dbReference type="EMBL" id="JACDUU010000003">
    <property type="protein sequence ID" value="MBA2871419.1"/>
    <property type="molecule type" value="Genomic_DNA"/>
</dbReference>
<keyword evidence="3" id="KW-1185">Reference proteome</keyword>
<dbReference type="InterPro" id="IPR046742">
    <property type="entry name" value="DUF6792"/>
</dbReference>
<evidence type="ECO:0000259" key="1">
    <source>
        <dbReference type="Pfam" id="PF20591"/>
    </source>
</evidence>
<protein>
    <recommendedName>
        <fullName evidence="1">DUF6792 domain-containing protein</fullName>
    </recommendedName>
</protein>
<evidence type="ECO:0000313" key="2">
    <source>
        <dbReference type="EMBL" id="MBA2871419.1"/>
    </source>
</evidence>
<dbReference type="Proteomes" id="UP000580891">
    <property type="component" value="Unassembled WGS sequence"/>
</dbReference>
<dbReference type="AlphaFoldDB" id="A0A7W0BWV5"/>
<proteinExistence type="predicted"/>
<gene>
    <name evidence="2" type="ORF">HNQ85_001689</name>
</gene>
<comment type="caution">
    <text evidence="2">The sequence shown here is derived from an EMBL/GenBank/DDBJ whole genome shotgun (WGS) entry which is preliminary data.</text>
</comment>
<feature type="domain" description="DUF6792" evidence="1">
    <location>
        <begin position="21"/>
        <end position="245"/>
    </location>
</feature>
<name>A0A7W0BWV5_9BACL</name>